<name>A0A6A6P4A5_9PEZI</name>
<dbReference type="Proteomes" id="UP000799766">
    <property type="component" value="Unassembled WGS sequence"/>
</dbReference>
<organism evidence="1 2">
    <name type="scientific">Lineolata rhizophorae</name>
    <dbReference type="NCBI Taxonomy" id="578093"/>
    <lineage>
        <taxon>Eukaryota</taxon>
        <taxon>Fungi</taxon>
        <taxon>Dikarya</taxon>
        <taxon>Ascomycota</taxon>
        <taxon>Pezizomycotina</taxon>
        <taxon>Dothideomycetes</taxon>
        <taxon>Dothideomycetes incertae sedis</taxon>
        <taxon>Lineolatales</taxon>
        <taxon>Lineolataceae</taxon>
        <taxon>Lineolata</taxon>
    </lineage>
</organism>
<keyword evidence="2" id="KW-1185">Reference proteome</keyword>
<reference evidence="1" key="1">
    <citation type="journal article" date="2020" name="Stud. Mycol.">
        <title>101 Dothideomycetes genomes: a test case for predicting lifestyles and emergence of pathogens.</title>
        <authorList>
            <person name="Haridas S."/>
            <person name="Albert R."/>
            <person name="Binder M."/>
            <person name="Bloem J."/>
            <person name="Labutti K."/>
            <person name="Salamov A."/>
            <person name="Andreopoulos B."/>
            <person name="Baker S."/>
            <person name="Barry K."/>
            <person name="Bills G."/>
            <person name="Bluhm B."/>
            <person name="Cannon C."/>
            <person name="Castanera R."/>
            <person name="Culley D."/>
            <person name="Daum C."/>
            <person name="Ezra D."/>
            <person name="Gonzalez J."/>
            <person name="Henrissat B."/>
            <person name="Kuo A."/>
            <person name="Liang C."/>
            <person name="Lipzen A."/>
            <person name="Lutzoni F."/>
            <person name="Magnuson J."/>
            <person name="Mondo S."/>
            <person name="Nolan M."/>
            <person name="Ohm R."/>
            <person name="Pangilinan J."/>
            <person name="Park H.-J."/>
            <person name="Ramirez L."/>
            <person name="Alfaro M."/>
            <person name="Sun H."/>
            <person name="Tritt A."/>
            <person name="Yoshinaga Y."/>
            <person name="Zwiers L.-H."/>
            <person name="Turgeon B."/>
            <person name="Goodwin S."/>
            <person name="Spatafora J."/>
            <person name="Crous P."/>
            <person name="Grigoriev I."/>
        </authorList>
    </citation>
    <scope>NUCLEOTIDE SEQUENCE</scope>
    <source>
        <strain evidence="1">ATCC 16933</strain>
    </source>
</reference>
<accession>A0A6A6P4A5</accession>
<gene>
    <name evidence="1" type="ORF">BDY21DRAFT_420630</name>
</gene>
<sequence>MRSFSPPLLVYMTALSTLSSNPNIYVHENTPRPSTHTLSLLPTSPPLPSLSLGTTTALPPTPRTFAENRAFHAILSTVLRRHARADPFARSQAAALASPGGLSLGSPTWQDSAGGASAQGGAGGAGVGGWIHVSDLRNPPDWGRVAWPEDILGSLEVDANGRFVGQDGNWQESGTYRVCTNEGILGLSPFLVEKLVEHLKMLDAQERAKA</sequence>
<dbReference type="PANTHER" id="PTHR37331:SF1">
    <property type="entry name" value="YALI0F11671P"/>
    <property type="match status" value="1"/>
</dbReference>
<evidence type="ECO:0000313" key="1">
    <source>
        <dbReference type="EMBL" id="KAF2458654.1"/>
    </source>
</evidence>
<dbReference type="EMBL" id="MU001677">
    <property type="protein sequence ID" value="KAF2458654.1"/>
    <property type="molecule type" value="Genomic_DNA"/>
</dbReference>
<proteinExistence type="predicted"/>
<evidence type="ECO:0000313" key="2">
    <source>
        <dbReference type="Proteomes" id="UP000799766"/>
    </source>
</evidence>
<protein>
    <submittedName>
        <fullName evidence="1">Uncharacterized protein</fullName>
    </submittedName>
</protein>
<dbReference type="AlphaFoldDB" id="A0A6A6P4A5"/>
<dbReference type="OrthoDB" id="5397701at2759"/>
<dbReference type="PANTHER" id="PTHR37331">
    <property type="entry name" value="YALI0F11671P"/>
    <property type="match status" value="1"/>
</dbReference>